<reference evidence="3 4" key="1">
    <citation type="submission" date="2021-06" db="EMBL/GenBank/DDBJ databases">
        <title>Caerostris darwini draft genome.</title>
        <authorList>
            <person name="Kono N."/>
            <person name="Arakawa K."/>
        </authorList>
    </citation>
    <scope>NUCLEOTIDE SEQUENCE [LARGE SCALE GENOMIC DNA]</scope>
</reference>
<keyword evidence="1" id="KW-1015">Disulfide bond</keyword>
<keyword evidence="4" id="KW-1185">Reference proteome</keyword>
<dbReference type="Gene3D" id="2.60.40.10">
    <property type="entry name" value="Immunoglobulins"/>
    <property type="match status" value="1"/>
</dbReference>
<evidence type="ECO:0000256" key="1">
    <source>
        <dbReference type="ARBA" id="ARBA00023157"/>
    </source>
</evidence>
<evidence type="ECO:0000313" key="4">
    <source>
        <dbReference type="Proteomes" id="UP001054837"/>
    </source>
</evidence>
<dbReference type="AlphaFoldDB" id="A0AAV4VP89"/>
<comment type="caution">
    <text evidence="3">The sequence shown here is derived from an EMBL/GenBank/DDBJ whole genome shotgun (WGS) entry which is preliminary data.</text>
</comment>
<proteinExistence type="predicted"/>
<sequence>MRSEARGFTVVKLSKSGSNVVYLRNVALDSAGTYKCQVSTDAPTYSCVQAVKEMSVVILPMDGPSISGGEGSYDFGDNVTLNCTSAKSKPAAKLSWLVNGQLVDDNETMDHGTILVDSNLEVTSKTLQLPVTERLLSKGKVAIKCEASFYGRVAMISRDITIIGKTSQSFRHSTFDVPLSAIFYTRSVRQPIRVGSVASRLIRELESRVSSEKEIYGFEID</sequence>
<protein>
    <recommendedName>
        <fullName evidence="2">Ig-like domain-containing protein</fullName>
    </recommendedName>
</protein>
<dbReference type="InterPro" id="IPR036179">
    <property type="entry name" value="Ig-like_dom_sf"/>
</dbReference>
<feature type="domain" description="Ig-like" evidence="2">
    <location>
        <begin position="64"/>
        <end position="161"/>
    </location>
</feature>
<dbReference type="SUPFAM" id="SSF48726">
    <property type="entry name" value="Immunoglobulin"/>
    <property type="match status" value="1"/>
</dbReference>
<dbReference type="EMBL" id="BPLQ01013469">
    <property type="protein sequence ID" value="GIY72261.1"/>
    <property type="molecule type" value="Genomic_DNA"/>
</dbReference>
<evidence type="ECO:0000259" key="2">
    <source>
        <dbReference type="PROSITE" id="PS50835"/>
    </source>
</evidence>
<organism evidence="3 4">
    <name type="scientific">Caerostris darwini</name>
    <dbReference type="NCBI Taxonomy" id="1538125"/>
    <lineage>
        <taxon>Eukaryota</taxon>
        <taxon>Metazoa</taxon>
        <taxon>Ecdysozoa</taxon>
        <taxon>Arthropoda</taxon>
        <taxon>Chelicerata</taxon>
        <taxon>Arachnida</taxon>
        <taxon>Araneae</taxon>
        <taxon>Araneomorphae</taxon>
        <taxon>Entelegynae</taxon>
        <taxon>Araneoidea</taxon>
        <taxon>Araneidae</taxon>
        <taxon>Caerostris</taxon>
    </lineage>
</organism>
<name>A0AAV4VP89_9ARAC</name>
<dbReference type="Pfam" id="PF08205">
    <property type="entry name" value="C2-set_2"/>
    <property type="match status" value="1"/>
</dbReference>
<dbReference type="InterPro" id="IPR013783">
    <property type="entry name" value="Ig-like_fold"/>
</dbReference>
<dbReference type="PANTHER" id="PTHR21261">
    <property type="entry name" value="BEAT PROTEIN"/>
    <property type="match status" value="1"/>
</dbReference>
<dbReference type="PROSITE" id="PS50835">
    <property type="entry name" value="IG_LIKE"/>
    <property type="match status" value="1"/>
</dbReference>
<gene>
    <name evidence="3" type="primary">AVEN_83989_1</name>
    <name evidence="3" type="ORF">CDAR_393181</name>
</gene>
<dbReference type="InterPro" id="IPR013162">
    <property type="entry name" value="CD80_C2-set"/>
</dbReference>
<dbReference type="PANTHER" id="PTHR21261:SF15">
    <property type="entry name" value="BEATEN PATH IIIA, ISOFORM D-RELATED"/>
    <property type="match status" value="1"/>
</dbReference>
<dbReference type="Proteomes" id="UP001054837">
    <property type="component" value="Unassembled WGS sequence"/>
</dbReference>
<dbReference type="InterPro" id="IPR007110">
    <property type="entry name" value="Ig-like_dom"/>
</dbReference>
<evidence type="ECO:0000313" key="3">
    <source>
        <dbReference type="EMBL" id="GIY72261.1"/>
    </source>
</evidence>
<accession>A0AAV4VP89</accession>